<evidence type="ECO:0000313" key="3">
    <source>
        <dbReference type="Proteomes" id="UP000321378"/>
    </source>
</evidence>
<protein>
    <submittedName>
        <fullName evidence="2">Uncharacterized protein</fullName>
    </submittedName>
</protein>
<name>A0A510KL93_9FUSO</name>
<dbReference type="STRING" id="1122173.GCA_000482505_00288"/>
<dbReference type="RefSeq" id="WP_026747326.1">
    <property type="nucleotide sequence ID" value="NZ_AP019831.1"/>
</dbReference>
<dbReference type="EMBL" id="AP019831">
    <property type="protein sequence ID" value="BBM45364.1"/>
    <property type="molecule type" value="Genomic_DNA"/>
</dbReference>
<dbReference type="EMBL" id="AP019840">
    <property type="protein sequence ID" value="BBM52489.1"/>
    <property type="molecule type" value="Genomic_DNA"/>
</dbReference>
<proteinExistence type="predicted"/>
<reference evidence="2 3" key="2">
    <citation type="submission" date="2019-07" db="EMBL/GenBank/DDBJ databases">
        <title>Complete Genome Sequence of Leptotrichia trevisanii Strain JMUB3935.</title>
        <authorList>
            <person name="Watanabe S."/>
            <person name="Cui L."/>
        </authorList>
    </citation>
    <scope>NUCLEOTIDE SEQUENCE [LARGE SCALE GENOMIC DNA]</scope>
    <source>
        <strain evidence="2 3">JMUB3935</strain>
    </source>
</reference>
<keyword evidence="4" id="KW-1185">Reference proteome</keyword>
<accession>A0A510KL93</accession>
<dbReference type="AlphaFoldDB" id="A0A510KL93"/>
<evidence type="ECO:0000313" key="4">
    <source>
        <dbReference type="Proteomes" id="UP000422644"/>
    </source>
</evidence>
<dbReference type="OrthoDB" id="81783at2"/>
<organism evidence="2 3">
    <name type="scientific">Leptotrichia trevisanii</name>
    <dbReference type="NCBI Taxonomy" id="109328"/>
    <lineage>
        <taxon>Bacteria</taxon>
        <taxon>Fusobacteriati</taxon>
        <taxon>Fusobacteriota</taxon>
        <taxon>Fusobacteriia</taxon>
        <taxon>Fusobacteriales</taxon>
        <taxon>Leptotrichiaceae</taxon>
        <taxon>Leptotrichia</taxon>
    </lineage>
</organism>
<evidence type="ECO:0000313" key="1">
    <source>
        <dbReference type="EMBL" id="BBM45364.1"/>
    </source>
</evidence>
<reference evidence="1 4" key="1">
    <citation type="submission" date="2019-07" db="EMBL/GenBank/DDBJ databases">
        <title>Complete Genome Sequence of Leptotrichia trevisanii Strain JMUB3870.</title>
        <authorList>
            <person name="Watanabe S."/>
            <person name="Cui L."/>
        </authorList>
    </citation>
    <scope>NUCLEOTIDE SEQUENCE [LARGE SCALE GENOMIC DNA]</scope>
    <source>
        <strain evidence="1 4">JMUB3870</strain>
    </source>
</reference>
<gene>
    <name evidence="1" type="ORF">JMUB3870_1483</name>
    <name evidence="2" type="ORF">JMUB3935_1468</name>
</gene>
<dbReference type="Proteomes" id="UP000321378">
    <property type="component" value="Chromosome"/>
</dbReference>
<evidence type="ECO:0000313" key="2">
    <source>
        <dbReference type="EMBL" id="BBM52489.1"/>
    </source>
</evidence>
<sequence length="114" mass="13468">MTLVKEAISAVIDENGNFNFEKDRATYFKEVKTYSLDKLNKEVQKYNLSNDERVEKLSKWEKIQYIKCLISDSFVYTNNGTITNEARKKLLISLNKVFFKTLEIYKSKKQKHTV</sequence>
<dbReference type="Proteomes" id="UP000422644">
    <property type="component" value="Chromosome"/>
</dbReference>